<dbReference type="CDD" id="cd00082">
    <property type="entry name" value="HisKA"/>
    <property type="match status" value="1"/>
</dbReference>
<dbReference type="GO" id="GO:0016301">
    <property type="term" value="F:kinase activity"/>
    <property type="evidence" value="ECO:0007669"/>
    <property type="project" value="UniProtKB-KW"/>
</dbReference>
<dbReference type="InterPro" id="IPR036890">
    <property type="entry name" value="HATPase_C_sf"/>
</dbReference>
<dbReference type="SMART" id="SM00387">
    <property type="entry name" value="HATPase_c"/>
    <property type="match status" value="1"/>
</dbReference>
<organism evidence="8 9">
    <name type="scientific">Caulobacter rhizosphaerae</name>
    <dbReference type="NCBI Taxonomy" id="2010972"/>
    <lineage>
        <taxon>Bacteria</taxon>
        <taxon>Pseudomonadati</taxon>
        <taxon>Pseudomonadota</taxon>
        <taxon>Alphaproteobacteria</taxon>
        <taxon>Caulobacterales</taxon>
        <taxon>Caulobacteraceae</taxon>
        <taxon>Caulobacter</taxon>
    </lineage>
</organism>
<gene>
    <name evidence="8" type="ORF">J2800_003990</name>
</gene>
<dbReference type="Gene3D" id="1.10.287.130">
    <property type="match status" value="1"/>
</dbReference>
<dbReference type="EC" id="2.7.13.3" evidence="2"/>
<sequence length="287" mass="30593">MSPPAITDASGHAETPRENAGADNGLMSQTTAFRRAAARARRKQALDDQKRSFLRMVSHELRTPLNAVIGFSEILSCELYGPLGAPQYKEYASLVHESGLKLLRLVNQIVEIARLEGHVTDLDLGEENLDDAVEDVILQLRAEATARGVSIVAPEAGTLPSLRADGRGLRTILTNLLQNALTHSPQGGLVVVEARQVGGGQVEIEIRDHGEGADPADLPRLIRPFEQGGATLTRASEGAGLGLPIVDLLARAMDGSLRLRSTLGHGFTAIVTLPDAAARPSTARARF</sequence>
<dbReference type="SUPFAM" id="SSF55874">
    <property type="entry name" value="ATPase domain of HSP90 chaperone/DNA topoisomerase II/histidine kinase"/>
    <property type="match status" value="1"/>
</dbReference>
<evidence type="ECO:0000256" key="5">
    <source>
        <dbReference type="ARBA" id="ARBA00022777"/>
    </source>
</evidence>
<evidence type="ECO:0000313" key="8">
    <source>
        <dbReference type="EMBL" id="MDR6533228.1"/>
    </source>
</evidence>
<keyword evidence="4" id="KW-0808">Transferase</keyword>
<dbReference type="EMBL" id="JAVDRL010000012">
    <property type="protein sequence ID" value="MDR6533228.1"/>
    <property type="molecule type" value="Genomic_DNA"/>
</dbReference>
<dbReference type="PANTHER" id="PTHR43047">
    <property type="entry name" value="TWO-COMPONENT HISTIDINE PROTEIN KINASE"/>
    <property type="match status" value="1"/>
</dbReference>
<dbReference type="InterPro" id="IPR004358">
    <property type="entry name" value="Sig_transdc_His_kin-like_C"/>
</dbReference>
<keyword evidence="3" id="KW-0597">Phosphoprotein</keyword>
<evidence type="ECO:0000256" key="3">
    <source>
        <dbReference type="ARBA" id="ARBA00022553"/>
    </source>
</evidence>
<dbReference type="InterPro" id="IPR005467">
    <property type="entry name" value="His_kinase_dom"/>
</dbReference>
<dbReference type="SMART" id="SM00388">
    <property type="entry name" value="HisKA"/>
    <property type="match status" value="1"/>
</dbReference>
<accession>A0ABU1N452</accession>
<name>A0ABU1N452_9CAUL</name>
<protein>
    <recommendedName>
        <fullName evidence="2">histidine kinase</fullName>
        <ecNumber evidence="2">2.7.13.3</ecNumber>
    </recommendedName>
</protein>
<dbReference type="Pfam" id="PF00512">
    <property type="entry name" value="HisKA"/>
    <property type="match status" value="1"/>
</dbReference>
<dbReference type="PRINTS" id="PR00344">
    <property type="entry name" value="BCTRLSENSOR"/>
</dbReference>
<feature type="domain" description="Histidine kinase" evidence="7">
    <location>
        <begin position="56"/>
        <end position="277"/>
    </location>
</feature>
<dbReference type="Pfam" id="PF02518">
    <property type="entry name" value="HATPase_c"/>
    <property type="match status" value="1"/>
</dbReference>
<dbReference type="RefSeq" id="WP_056762785.1">
    <property type="nucleotide sequence ID" value="NZ_BMLD01000001.1"/>
</dbReference>
<evidence type="ECO:0000256" key="6">
    <source>
        <dbReference type="SAM" id="MobiDB-lite"/>
    </source>
</evidence>
<evidence type="ECO:0000313" key="9">
    <source>
        <dbReference type="Proteomes" id="UP001262754"/>
    </source>
</evidence>
<proteinExistence type="predicted"/>
<dbReference type="Gene3D" id="3.30.565.10">
    <property type="entry name" value="Histidine kinase-like ATPase, C-terminal domain"/>
    <property type="match status" value="1"/>
</dbReference>
<keyword evidence="9" id="KW-1185">Reference proteome</keyword>
<comment type="caution">
    <text evidence="8">The sequence shown here is derived from an EMBL/GenBank/DDBJ whole genome shotgun (WGS) entry which is preliminary data.</text>
</comment>
<dbReference type="InterPro" id="IPR003661">
    <property type="entry name" value="HisK_dim/P_dom"/>
</dbReference>
<evidence type="ECO:0000256" key="4">
    <source>
        <dbReference type="ARBA" id="ARBA00022679"/>
    </source>
</evidence>
<feature type="region of interest" description="Disordered" evidence="6">
    <location>
        <begin position="1"/>
        <end position="25"/>
    </location>
</feature>
<dbReference type="InterPro" id="IPR036097">
    <property type="entry name" value="HisK_dim/P_sf"/>
</dbReference>
<evidence type="ECO:0000256" key="1">
    <source>
        <dbReference type="ARBA" id="ARBA00000085"/>
    </source>
</evidence>
<dbReference type="PROSITE" id="PS50109">
    <property type="entry name" value="HIS_KIN"/>
    <property type="match status" value="1"/>
</dbReference>
<dbReference type="SUPFAM" id="SSF47384">
    <property type="entry name" value="Homodimeric domain of signal transducing histidine kinase"/>
    <property type="match status" value="1"/>
</dbReference>
<keyword evidence="5 8" id="KW-0418">Kinase</keyword>
<evidence type="ECO:0000259" key="7">
    <source>
        <dbReference type="PROSITE" id="PS50109"/>
    </source>
</evidence>
<comment type="catalytic activity">
    <reaction evidence="1">
        <text>ATP + protein L-histidine = ADP + protein N-phospho-L-histidine.</text>
        <dbReference type="EC" id="2.7.13.3"/>
    </reaction>
</comment>
<dbReference type="InterPro" id="IPR003594">
    <property type="entry name" value="HATPase_dom"/>
</dbReference>
<dbReference type="Proteomes" id="UP001262754">
    <property type="component" value="Unassembled WGS sequence"/>
</dbReference>
<evidence type="ECO:0000256" key="2">
    <source>
        <dbReference type="ARBA" id="ARBA00012438"/>
    </source>
</evidence>
<reference evidence="8 9" key="1">
    <citation type="submission" date="2023-07" db="EMBL/GenBank/DDBJ databases">
        <title>Sorghum-associated microbial communities from plants grown in Nebraska, USA.</title>
        <authorList>
            <person name="Schachtman D."/>
        </authorList>
    </citation>
    <scope>NUCLEOTIDE SEQUENCE [LARGE SCALE GENOMIC DNA]</scope>
    <source>
        <strain evidence="8 9">DS2154</strain>
    </source>
</reference>
<dbReference type="PANTHER" id="PTHR43047:SF72">
    <property type="entry name" value="OSMOSENSING HISTIDINE PROTEIN KINASE SLN1"/>
    <property type="match status" value="1"/>
</dbReference>